<dbReference type="Pfam" id="PF00512">
    <property type="entry name" value="HisKA"/>
    <property type="match status" value="1"/>
</dbReference>
<evidence type="ECO:0000256" key="1">
    <source>
        <dbReference type="ARBA" id="ARBA00000085"/>
    </source>
</evidence>
<dbReference type="Pfam" id="PF02518">
    <property type="entry name" value="HATPase_c"/>
    <property type="match status" value="1"/>
</dbReference>
<comment type="caution">
    <text evidence="14">The sequence shown here is derived from an EMBL/GenBank/DDBJ whole genome shotgun (WGS) entry which is preliminary data.</text>
</comment>
<dbReference type="SUPFAM" id="SSF47384">
    <property type="entry name" value="Homodimeric domain of signal transducing histidine kinase"/>
    <property type="match status" value="1"/>
</dbReference>
<dbReference type="PRINTS" id="PR00344">
    <property type="entry name" value="BCTRLSENSOR"/>
</dbReference>
<evidence type="ECO:0000313" key="14">
    <source>
        <dbReference type="EMBL" id="MFC6154748.1"/>
    </source>
</evidence>
<feature type="transmembrane region" description="Helical" evidence="11">
    <location>
        <begin position="176"/>
        <end position="196"/>
    </location>
</feature>
<dbReference type="EC" id="2.7.13.3" evidence="3"/>
<dbReference type="InterPro" id="IPR003661">
    <property type="entry name" value="HisK_dim/P_dom"/>
</dbReference>
<evidence type="ECO:0000256" key="11">
    <source>
        <dbReference type="SAM" id="Phobius"/>
    </source>
</evidence>
<dbReference type="InterPro" id="IPR003594">
    <property type="entry name" value="HATPase_dom"/>
</dbReference>
<keyword evidence="4" id="KW-0597">Phosphoprotein</keyword>
<protein>
    <recommendedName>
        <fullName evidence="3">histidine kinase</fullName>
        <ecNumber evidence="3">2.7.13.3</ecNumber>
    </recommendedName>
</protein>
<reference evidence="15" key="1">
    <citation type="journal article" date="2019" name="Int. J. Syst. Evol. Microbiol.">
        <title>The Global Catalogue of Microorganisms (GCM) 10K type strain sequencing project: providing services to taxonomists for standard genome sequencing and annotation.</title>
        <authorList>
            <consortium name="The Broad Institute Genomics Platform"/>
            <consortium name="The Broad Institute Genome Sequencing Center for Infectious Disease"/>
            <person name="Wu L."/>
            <person name="Ma J."/>
        </authorList>
    </citation>
    <scope>NUCLEOTIDE SEQUENCE [LARGE SCALE GENOMIC DNA]</scope>
    <source>
        <strain evidence="15">DFY28</strain>
    </source>
</reference>
<dbReference type="PROSITE" id="PS50109">
    <property type="entry name" value="HIS_KIN"/>
    <property type="match status" value="1"/>
</dbReference>
<keyword evidence="15" id="KW-1185">Reference proteome</keyword>
<dbReference type="SUPFAM" id="SSF55874">
    <property type="entry name" value="ATPase domain of HSP90 chaperone/DNA topoisomerase II/histidine kinase"/>
    <property type="match status" value="1"/>
</dbReference>
<feature type="domain" description="Histidine kinase" evidence="12">
    <location>
        <begin position="273"/>
        <end position="487"/>
    </location>
</feature>
<gene>
    <name evidence="14" type="ORF">ACFPWU_13850</name>
</gene>
<proteinExistence type="predicted"/>
<dbReference type="Proteomes" id="UP001596098">
    <property type="component" value="Unassembled WGS sequence"/>
</dbReference>
<dbReference type="PROSITE" id="PS50885">
    <property type="entry name" value="HAMP"/>
    <property type="match status" value="1"/>
</dbReference>
<keyword evidence="8 11" id="KW-1133">Transmembrane helix</keyword>
<keyword evidence="10 11" id="KW-0472">Membrane</keyword>
<evidence type="ECO:0000256" key="9">
    <source>
        <dbReference type="ARBA" id="ARBA00023012"/>
    </source>
</evidence>
<dbReference type="InterPro" id="IPR036890">
    <property type="entry name" value="HATPase_C_sf"/>
</dbReference>
<evidence type="ECO:0000256" key="6">
    <source>
        <dbReference type="ARBA" id="ARBA00022692"/>
    </source>
</evidence>
<evidence type="ECO:0000256" key="3">
    <source>
        <dbReference type="ARBA" id="ARBA00012438"/>
    </source>
</evidence>
<keyword evidence="7 14" id="KW-0418">Kinase</keyword>
<evidence type="ECO:0000256" key="10">
    <source>
        <dbReference type="ARBA" id="ARBA00023136"/>
    </source>
</evidence>
<feature type="transmembrane region" description="Helical" evidence="11">
    <location>
        <begin position="20"/>
        <end position="43"/>
    </location>
</feature>
<evidence type="ECO:0000256" key="5">
    <source>
        <dbReference type="ARBA" id="ARBA00022679"/>
    </source>
</evidence>
<dbReference type="PANTHER" id="PTHR45436:SF5">
    <property type="entry name" value="SENSOR HISTIDINE KINASE TRCS"/>
    <property type="match status" value="1"/>
</dbReference>
<feature type="domain" description="HAMP" evidence="13">
    <location>
        <begin position="197"/>
        <end position="258"/>
    </location>
</feature>
<dbReference type="Gene3D" id="6.10.340.10">
    <property type="match status" value="1"/>
</dbReference>
<dbReference type="CDD" id="cd00082">
    <property type="entry name" value="HisKA"/>
    <property type="match status" value="1"/>
</dbReference>
<accession>A0ABW1QZX0</accession>
<dbReference type="Gene3D" id="3.30.565.10">
    <property type="entry name" value="Histidine kinase-like ATPase, C-terminal domain"/>
    <property type="match status" value="1"/>
</dbReference>
<comment type="subcellular location">
    <subcellularLocation>
        <location evidence="2">Cell membrane</location>
    </subcellularLocation>
</comment>
<keyword evidence="9" id="KW-0902">Two-component regulatory system</keyword>
<evidence type="ECO:0000256" key="8">
    <source>
        <dbReference type="ARBA" id="ARBA00022989"/>
    </source>
</evidence>
<dbReference type="Gene3D" id="1.10.287.130">
    <property type="match status" value="1"/>
</dbReference>
<dbReference type="InterPro" id="IPR036097">
    <property type="entry name" value="HisK_dim/P_sf"/>
</dbReference>
<dbReference type="PANTHER" id="PTHR45436">
    <property type="entry name" value="SENSOR HISTIDINE KINASE YKOH"/>
    <property type="match status" value="1"/>
</dbReference>
<dbReference type="SMART" id="SM00304">
    <property type="entry name" value="HAMP"/>
    <property type="match status" value="1"/>
</dbReference>
<evidence type="ECO:0000256" key="4">
    <source>
        <dbReference type="ARBA" id="ARBA00022553"/>
    </source>
</evidence>
<evidence type="ECO:0000313" key="15">
    <source>
        <dbReference type="Proteomes" id="UP001596098"/>
    </source>
</evidence>
<keyword evidence="6 11" id="KW-0812">Transmembrane</keyword>
<dbReference type="InterPro" id="IPR004358">
    <property type="entry name" value="Sig_transdc_His_kin-like_C"/>
</dbReference>
<organism evidence="14 15">
    <name type="scientific">Nocardioides yefusunii</name>
    <dbReference type="NCBI Taxonomy" id="2500546"/>
    <lineage>
        <taxon>Bacteria</taxon>
        <taxon>Bacillati</taxon>
        <taxon>Actinomycetota</taxon>
        <taxon>Actinomycetes</taxon>
        <taxon>Propionibacteriales</taxon>
        <taxon>Nocardioidaceae</taxon>
        <taxon>Nocardioides</taxon>
    </lineage>
</organism>
<dbReference type="GO" id="GO:0016301">
    <property type="term" value="F:kinase activity"/>
    <property type="evidence" value="ECO:0007669"/>
    <property type="project" value="UniProtKB-KW"/>
</dbReference>
<dbReference type="InterPro" id="IPR005467">
    <property type="entry name" value="His_kinase_dom"/>
</dbReference>
<dbReference type="EMBL" id="JBHSQI010000009">
    <property type="protein sequence ID" value="MFC6154748.1"/>
    <property type="molecule type" value="Genomic_DNA"/>
</dbReference>
<evidence type="ECO:0000259" key="12">
    <source>
        <dbReference type="PROSITE" id="PS50109"/>
    </source>
</evidence>
<sequence length="487" mass="51211">MRGPGWVRSPSLTVRLTSAVVAVVAAVCVLLTTLTTSAVGALLTDRLDRDLTASHARAVKALQRRVPVLPTDEPRPAPPEIREVRGQVAGTLTAYFVGDAGQGRRIGDDGTDETLDAAALTALREDTGGAGEVAHSVKIGDLGQHRVLSTALGDLTLVTALPTSSVDETVGSLVGWGWLFAGLGTLLAGGTSALVVRRQLSPLREVAATVHTVTALDLTSGEVEVPRVPAHLVAITDEVGQVAQALDAVLGHVDEALEVRHRSDQQVRQFVADASHELRTPLATVRGYSDLALREGADDETKNRALDKVRTESFRMSGLVEDLLLLARLDQGRPLDRAEVDLTHLVLEGVADAQVTAPSHRWRMELSDEPVTVPGDAARLHQVLTNLLVNASRHTPEGTTVTTTVGAAETSGQVVLKVHDDGPGIAPEVIGDVFERFTRGDSARTRASSGAGLGLSLARSIVRAHGGDLTVESRPGSTCFTATLPAA</sequence>
<dbReference type="InterPro" id="IPR003660">
    <property type="entry name" value="HAMP_dom"/>
</dbReference>
<dbReference type="RefSeq" id="WP_239022158.1">
    <property type="nucleotide sequence ID" value="NZ_CP034929.1"/>
</dbReference>
<name>A0ABW1QZX0_9ACTN</name>
<keyword evidence="5" id="KW-0808">Transferase</keyword>
<evidence type="ECO:0000256" key="2">
    <source>
        <dbReference type="ARBA" id="ARBA00004236"/>
    </source>
</evidence>
<dbReference type="SMART" id="SM00387">
    <property type="entry name" value="HATPase_c"/>
    <property type="match status" value="1"/>
</dbReference>
<comment type="catalytic activity">
    <reaction evidence="1">
        <text>ATP + protein L-histidine = ADP + protein N-phospho-L-histidine.</text>
        <dbReference type="EC" id="2.7.13.3"/>
    </reaction>
</comment>
<evidence type="ECO:0000259" key="13">
    <source>
        <dbReference type="PROSITE" id="PS50885"/>
    </source>
</evidence>
<dbReference type="InterPro" id="IPR050428">
    <property type="entry name" value="TCS_sensor_his_kinase"/>
</dbReference>
<dbReference type="SMART" id="SM00388">
    <property type="entry name" value="HisKA"/>
    <property type="match status" value="1"/>
</dbReference>
<evidence type="ECO:0000256" key="7">
    <source>
        <dbReference type="ARBA" id="ARBA00022777"/>
    </source>
</evidence>